<evidence type="ECO:0000256" key="9">
    <source>
        <dbReference type="ARBA" id="ARBA00022801"/>
    </source>
</evidence>
<evidence type="ECO:0000256" key="15">
    <source>
        <dbReference type="ARBA" id="ARBA00029488"/>
    </source>
</evidence>
<keyword evidence="19" id="KW-1185">Reference proteome</keyword>
<evidence type="ECO:0000313" key="18">
    <source>
        <dbReference type="EMBL" id="MFC3107369.1"/>
    </source>
</evidence>
<evidence type="ECO:0000256" key="17">
    <source>
        <dbReference type="ARBA" id="ARBA00031953"/>
    </source>
</evidence>
<name>A0ABV7EZH8_9BURK</name>
<keyword evidence="11" id="KW-0233">DNA recombination</keyword>
<keyword evidence="9" id="KW-0378">Hydrolase</keyword>
<reference evidence="19" key="1">
    <citation type="journal article" date="2019" name="Int. J. Syst. Evol. Microbiol.">
        <title>The Global Catalogue of Microorganisms (GCM) 10K type strain sequencing project: providing services to taxonomists for standard genome sequencing and annotation.</title>
        <authorList>
            <consortium name="The Broad Institute Genomics Platform"/>
            <consortium name="The Broad Institute Genome Sequencing Center for Infectious Disease"/>
            <person name="Wu L."/>
            <person name="Ma J."/>
        </authorList>
    </citation>
    <scope>NUCLEOTIDE SEQUENCE [LARGE SCALE GENOMIC DNA]</scope>
    <source>
        <strain evidence="19">KCTC 42986</strain>
    </source>
</reference>
<dbReference type="PIRSF" id="PIRSF001007">
    <property type="entry name" value="RusA"/>
    <property type="match status" value="1"/>
</dbReference>
<keyword evidence="5" id="KW-0540">Nuclease</keyword>
<keyword evidence="10" id="KW-0460">Magnesium</keyword>
<evidence type="ECO:0000256" key="14">
    <source>
        <dbReference type="ARBA" id="ARBA00029354"/>
    </source>
</evidence>
<comment type="subunit">
    <text evidence="3">Homodimer.</text>
</comment>
<protein>
    <recommendedName>
        <fullName evidence="4">Crossover junction endodeoxyribonuclease RusA</fullName>
        <ecNumber evidence="15">3.1.21.10</ecNumber>
    </recommendedName>
    <alternativeName>
        <fullName evidence="16">Holliday junction nuclease RusA</fullName>
    </alternativeName>
    <alternativeName>
        <fullName evidence="17">Holliday junction resolvase</fullName>
    </alternativeName>
</protein>
<evidence type="ECO:0000256" key="3">
    <source>
        <dbReference type="ARBA" id="ARBA00011738"/>
    </source>
</evidence>
<evidence type="ECO:0000256" key="6">
    <source>
        <dbReference type="ARBA" id="ARBA00022723"/>
    </source>
</evidence>
<keyword evidence="8" id="KW-0227">DNA damage</keyword>
<evidence type="ECO:0000256" key="4">
    <source>
        <dbReference type="ARBA" id="ARBA00014885"/>
    </source>
</evidence>
<keyword evidence="7" id="KW-0255">Endonuclease</keyword>
<evidence type="ECO:0000256" key="11">
    <source>
        <dbReference type="ARBA" id="ARBA00023172"/>
    </source>
</evidence>
<dbReference type="EMBL" id="JBHRTP010000012">
    <property type="protein sequence ID" value="MFC3107369.1"/>
    <property type="molecule type" value="Genomic_DNA"/>
</dbReference>
<keyword evidence="6" id="KW-0479">Metal-binding</keyword>
<dbReference type="InterPro" id="IPR016281">
    <property type="entry name" value="Endonuclease_RusA"/>
</dbReference>
<evidence type="ECO:0000256" key="2">
    <source>
        <dbReference type="ARBA" id="ARBA00008865"/>
    </source>
</evidence>
<proteinExistence type="inferred from homology"/>
<comment type="caution">
    <text evidence="18">The sequence shown here is derived from an EMBL/GenBank/DDBJ whole genome shotgun (WGS) entry which is preliminary data.</text>
</comment>
<evidence type="ECO:0000256" key="13">
    <source>
        <dbReference type="ARBA" id="ARBA00024745"/>
    </source>
</evidence>
<evidence type="ECO:0000256" key="16">
    <source>
        <dbReference type="ARBA" id="ARBA00030920"/>
    </source>
</evidence>
<organism evidence="18 19">
    <name type="scientific">Undibacterium arcticum</name>
    <dbReference type="NCBI Taxonomy" id="1762892"/>
    <lineage>
        <taxon>Bacteria</taxon>
        <taxon>Pseudomonadati</taxon>
        <taxon>Pseudomonadota</taxon>
        <taxon>Betaproteobacteria</taxon>
        <taxon>Burkholderiales</taxon>
        <taxon>Oxalobacteraceae</taxon>
        <taxon>Undibacterium</taxon>
    </lineage>
</organism>
<evidence type="ECO:0000313" key="19">
    <source>
        <dbReference type="Proteomes" id="UP001595530"/>
    </source>
</evidence>
<comment type="catalytic activity">
    <reaction evidence="14">
        <text>Endonucleolytic cleavage at a junction such as a reciprocal single-stranded crossover between two homologous DNA duplexes (Holliday junction).</text>
        <dbReference type="EC" id="3.1.21.10"/>
    </reaction>
</comment>
<dbReference type="InterPro" id="IPR008822">
    <property type="entry name" value="Endonuclease_RusA-like"/>
</dbReference>
<evidence type="ECO:0000256" key="5">
    <source>
        <dbReference type="ARBA" id="ARBA00022722"/>
    </source>
</evidence>
<dbReference type="Proteomes" id="UP001595530">
    <property type="component" value="Unassembled WGS sequence"/>
</dbReference>
<dbReference type="Gene3D" id="3.30.1330.70">
    <property type="entry name" value="Holliday junction resolvase RusA"/>
    <property type="match status" value="1"/>
</dbReference>
<sequence>MISFNLPMAPTINHYYGNRPHGGKFIKPAGVAFRKEVAVIVKALGLPTLTGRVRLGVKISPATRARQDLDNRLKSLLDALTHAGAWIDDSQIDYLTIERAAVIKGGSICIFIADLGEK</sequence>
<evidence type="ECO:0000256" key="1">
    <source>
        <dbReference type="ARBA" id="ARBA00001946"/>
    </source>
</evidence>
<evidence type="ECO:0000256" key="12">
    <source>
        <dbReference type="ARBA" id="ARBA00023204"/>
    </source>
</evidence>
<dbReference type="RefSeq" id="WP_390331035.1">
    <property type="nucleotide sequence ID" value="NZ_JBHRTP010000012.1"/>
</dbReference>
<comment type="function">
    <text evidence="13">Endonuclease that resolves Holliday junction intermediates made during homologous genetic recombination and DNA repair. Exhibits sequence and structure-selective cleavage of four-way DNA junctions, where it introduces symmetrical nicks in two strands of the same polarity at the 5' side of CC dinucleotides. Corrects the defects in genetic recombination and DNA repair associated with inactivation of RuvAB or RuvC.</text>
</comment>
<accession>A0ABV7EZH8</accession>
<comment type="similarity">
    <text evidence="2">Belongs to the RusA family.</text>
</comment>
<evidence type="ECO:0000256" key="10">
    <source>
        <dbReference type="ARBA" id="ARBA00022842"/>
    </source>
</evidence>
<dbReference type="InterPro" id="IPR036614">
    <property type="entry name" value="RusA-like_sf"/>
</dbReference>
<evidence type="ECO:0000256" key="8">
    <source>
        <dbReference type="ARBA" id="ARBA00022763"/>
    </source>
</evidence>
<dbReference type="SUPFAM" id="SSF103084">
    <property type="entry name" value="Holliday junction resolvase RusA"/>
    <property type="match status" value="1"/>
</dbReference>
<keyword evidence="12" id="KW-0234">DNA repair</keyword>
<gene>
    <name evidence="18" type="ORF">ACFOFO_05255</name>
</gene>
<dbReference type="Pfam" id="PF05866">
    <property type="entry name" value="RusA"/>
    <property type="match status" value="1"/>
</dbReference>
<dbReference type="EC" id="3.1.21.10" evidence="15"/>
<comment type="cofactor">
    <cofactor evidence="1">
        <name>Mg(2+)</name>
        <dbReference type="ChEBI" id="CHEBI:18420"/>
    </cofactor>
</comment>
<evidence type="ECO:0000256" key="7">
    <source>
        <dbReference type="ARBA" id="ARBA00022759"/>
    </source>
</evidence>